<accession>A0A8C7F1M6</accession>
<comment type="subcellular location">
    <subcellularLocation>
        <location evidence="2">Cytoplasm</location>
    </subcellularLocation>
</comment>
<feature type="active site" description="Glycyl thioester intermediate" evidence="10">
    <location>
        <position position="1103"/>
    </location>
</feature>
<protein>
    <recommendedName>
        <fullName evidence="4">HECT-type E3 ubiquitin transferase</fullName>
        <ecNumber evidence="4">2.3.2.26</ecNumber>
    </recommendedName>
</protein>
<dbReference type="FunFam" id="2.20.70.10:FF:000007">
    <property type="entry name" value="E3 ubiquitin-protein ligase HECW2 isoform X1"/>
    <property type="match status" value="1"/>
</dbReference>
<dbReference type="InterPro" id="IPR036020">
    <property type="entry name" value="WW_dom_sf"/>
</dbReference>
<evidence type="ECO:0000256" key="3">
    <source>
        <dbReference type="ARBA" id="ARBA00004906"/>
    </source>
</evidence>
<dbReference type="CDD" id="cd00201">
    <property type="entry name" value="WW"/>
    <property type="match status" value="2"/>
</dbReference>
<dbReference type="PANTHER" id="PTHR11254:SF442">
    <property type="entry name" value="HECT-TYPE E3 UBIQUITIN TRANSFERASE"/>
    <property type="match status" value="1"/>
</dbReference>
<dbReference type="SMART" id="SM00456">
    <property type="entry name" value="WW"/>
    <property type="match status" value="2"/>
</dbReference>
<sequence length="1135" mass="129847">MTNFQNTALPTSPPHNAHGLSAHVGREHLSAPRRRSPHLRHTLSPENLRSLAERGGAARDTASVVSSPMGLPRANSDTDLVTSQGRSSLTASTLEFTLGRGQNLVISWDIKEEVDATDWIGLYHIDEISPSNVWDCKNRGVNGTQRGQIVWRLEPGPYFMDAETKICFKYYHGVSGALRATTPCITVKNPGVLVEGQSSTDHPRKLISFTLTDMHAVGLKKGMFFNPDPYLKMSIHPGKRSGFPTFSHHGQERRSAIIANTTNPKWRGEKYTFVALMTDILNIEVKDKFAKSRPIIKRFLGQLTIPVQRLIEKIPGLQPLSFSLCRRLPTEHVSGQMQFRVELTSTGPDGEGHCSCALFLNVSSGAQVNGHPVHCLPSVRHDIHRYQRVDEPLPPNWEARIDSHGRIFFVDHVNRTTTWQRPTGPPAPQGLTRSSSIQQMEQLNRRYAHILYVRAYKRTHRHTHTHTLSNIYLPLTVFVLSVVEYRRESAVGHSSSRSRLSLLLQSPSAKFLCSTDFFTVLHSNPSAYSMFTSNTCLKHMISKVRRDAHHYERYQHNRDLVAFLNMFTNSQLELPRGWEMKHDQTGKPFFVDHNCRSTTFIDPRLPLQSAHSTSLLAHRQHLNRQRSHSAGEVRLLYRPRNVDIDTGLSPAYNDKIVAFLRQPNIIEILQERQPELVRNHSLKERLQFIRSEGVSGLARLSSDADLVILLSLFEEEVMSYVPPHALLHPSYCSSPQSSPGTQRANARAPAPYKRDFEAKLRNFYRKLETKGYGQGPGKVKLIIRRDHLLEDAFNQIMCYSRKDLQRSKLYVSFVGEEGLDYSGPSREFFFLVSRELFNPYYGLFEYSANDTYTVQISPMSAFVDNHHEWFRFSGRILGLALIHQYLLDAFFTRPFYKGLLRIPCDLSDLEFLDEEFHQSLQWMKDNDIEDMLDLTFTVNEEVFGQITERELKPGGAGIPVSEKNKKEYIERMVKWRIERGVAQQTESLVRGFYEVVDVRLVSVFDARELELVIAGTAEIDLADWRNNTEYRGGYHDNHIVIRWFWAAVERFNNEQKLRLLQFVTGTSSIPYEGFASLRGSNGPRRFCVEKWGKITSLPRAHTCFNRLDLPPYPSFSMLYEKMLTAVEETSTFGLE</sequence>
<dbReference type="InterPro" id="IPR040524">
    <property type="entry name" value="HECW1_helix"/>
</dbReference>
<feature type="domain" description="HECT" evidence="14">
    <location>
        <begin position="800"/>
        <end position="1135"/>
    </location>
</feature>
<evidence type="ECO:0000256" key="8">
    <source>
        <dbReference type="ARBA" id="ARBA00022737"/>
    </source>
</evidence>
<dbReference type="SUPFAM" id="SSF56204">
    <property type="entry name" value="Hect, E3 ligase catalytic domain"/>
    <property type="match status" value="1"/>
</dbReference>
<evidence type="ECO:0000259" key="14">
    <source>
        <dbReference type="PROSITE" id="PS50237"/>
    </source>
</evidence>
<dbReference type="FunFam" id="2.20.70.10:FF:000048">
    <property type="entry name" value="HECT, C2 and WW domain-containing E3 ubiquitin protein ligase 1"/>
    <property type="match status" value="1"/>
</dbReference>
<dbReference type="GO" id="GO:0005737">
    <property type="term" value="C:cytoplasm"/>
    <property type="evidence" value="ECO:0007669"/>
    <property type="project" value="UniProtKB-SubCell"/>
</dbReference>
<dbReference type="InterPro" id="IPR035983">
    <property type="entry name" value="Hect_E3_ubiquitin_ligase"/>
</dbReference>
<dbReference type="UniPathway" id="UPA00143"/>
<keyword evidence="8" id="KW-0677">Repeat</keyword>
<dbReference type="PANTHER" id="PTHR11254">
    <property type="entry name" value="HECT DOMAIN UBIQUITIN-PROTEIN LIGASE"/>
    <property type="match status" value="1"/>
</dbReference>
<dbReference type="Gene3D" id="3.30.2410.10">
    <property type="entry name" value="Hect, E3 ligase catalytic domain"/>
    <property type="match status" value="1"/>
</dbReference>
<dbReference type="Gene3D" id="2.60.40.2840">
    <property type="match status" value="1"/>
</dbReference>
<dbReference type="Gene3D" id="2.20.70.10">
    <property type="match status" value="2"/>
</dbReference>
<dbReference type="Gene3D" id="3.30.2160.10">
    <property type="entry name" value="Hect, E3 ligase catalytic domain"/>
    <property type="match status" value="1"/>
</dbReference>
<evidence type="ECO:0000256" key="2">
    <source>
        <dbReference type="ARBA" id="ARBA00004496"/>
    </source>
</evidence>
<feature type="domain" description="C2" evidence="12">
    <location>
        <begin position="189"/>
        <end position="322"/>
    </location>
</feature>
<dbReference type="Gene3D" id="3.90.1750.10">
    <property type="entry name" value="Hect, E3 ligase catalytic domains"/>
    <property type="match status" value="1"/>
</dbReference>
<proteinExistence type="predicted"/>
<dbReference type="InterPro" id="IPR037795">
    <property type="entry name" value="C2_HECW"/>
</dbReference>
<dbReference type="CDD" id="cd08691">
    <property type="entry name" value="C2_NEDL1-like"/>
    <property type="match status" value="1"/>
</dbReference>
<dbReference type="SMART" id="SM00119">
    <property type="entry name" value="HECTc"/>
    <property type="match status" value="1"/>
</dbReference>
<dbReference type="FunFam" id="3.90.1750.10:FF:000004">
    <property type="entry name" value="E3 ubiquitin-protein ligase HECW2 isoform X1"/>
    <property type="match status" value="1"/>
</dbReference>
<dbReference type="InterPro" id="IPR035892">
    <property type="entry name" value="C2_domain_sf"/>
</dbReference>
<evidence type="ECO:0000256" key="11">
    <source>
        <dbReference type="SAM" id="MobiDB-lite"/>
    </source>
</evidence>
<feature type="compositionally biased region" description="Polar residues" evidence="11">
    <location>
        <begin position="1"/>
        <end position="10"/>
    </location>
</feature>
<dbReference type="GO" id="GO:0061630">
    <property type="term" value="F:ubiquitin protein ligase activity"/>
    <property type="evidence" value="ECO:0007669"/>
    <property type="project" value="UniProtKB-EC"/>
</dbReference>
<dbReference type="Pfam" id="PF18436">
    <property type="entry name" value="HECW1_helix"/>
    <property type="match status" value="1"/>
</dbReference>
<dbReference type="InterPro" id="IPR050409">
    <property type="entry name" value="E3_ubiq-protein_ligase"/>
</dbReference>
<dbReference type="InterPro" id="IPR000569">
    <property type="entry name" value="HECT_dom"/>
</dbReference>
<keyword evidence="6" id="KW-0597">Phosphoprotein</keyword>
<feature type="region of interest" description="Disordered" evidence="11">
    <location>
        <begin position="52"/>
        <end position="83"/>
    </location>
</feature>
<feature type="region of interest" description="Disordered" evidence="11">
    <location>
        <begin position="1"/>
        <end position="20"/>
    </location>
</feature>
<dbReference type="Pfam" id="PF00397">
    <property type="entry name" value="WW"/>
    <property type="match status" value="1"/>
</dbReference>
<evidence type="ECO:0000259" key="13">
    <source>
        <dbReference type="PROSITE" id="PS50020"/>
    </source>
</evidence>
<dbReference type="PROSITE" id="PS50020">
    <property type="entry name" value="WW_DOMAIN_2"/>
    <property type="match status" value="2"/>
</dbReference>
<dbReference type="GeneTree" id="ENSGT00940000155466"/>
<dbReference type="SUPFAM" id="SSF49562">
    <property type="entry name" value="C2 domain (Calcium/lipid-binding domain, CaLB)"/>
    <property type="match status" value="1"/>
</dbReference>
<dbReference type="Gene3D" id="2.60.40.150">
    <property type="entry name" value="C2 domain"/>
    <property type="match status" value="1"/>
</dbReference>
<dbReference type="Pfam" id="PF00168">
    <property type="entry name" value="C2"/>
    <property type="match status" value="1"/>
</dbReference>
<organism evidence="15 16">
    <name type="scientific">Oncorhynchus kisutch</name>
    <name type="common">Coho salmon</name>
    <name type="synonym">Salmo kisutch</name>
    <dbReference type="NCBI Taxonomy" id="8019"/>
    <lineage>
        <taxon>Eukaryota</taxon>
        <taxon>Metazoa</taxon>
        <taxon>Chordata</taxon>
        <taxon>Craniata</taxon>
        <taxon>Vertebrata</taxon>
        <taxon>Euteleostomi</taxon>
        <taxon>Actinopterygii</taxon>
        <taxon>Neopterygii</taxon>
        <taxon>Teleostei</taxon>
        <taxon>Protacanthopterygii</taxon>
        <taxon>Salmoniformes</taxon>
        <taxon>Salmonidae</taxon>
        <taxon>Salmoninae</taxon>
        <taxon>Oncorhynchus</taxon>
    </lineage>
</organism>
<dbReference type="PROSITE" id="PS01159">
    <property type="entry name" value="WW_DOMAIN_1"/>
    <property type="match status" value="2"/>
</dbReference>
<keyword evidence="9 10" id="KW-0833">Ubl conjugation pathway</keyword>
<comment type="catalytic activity">
    <reaction evidence="1">
        <text>S-ubiquitinyl-[E2 ubiquitin-conjugating enzyme]-L-cysteine + [acceptor protein]-L-lysine = [E2 ubiquitin-conjugating enzyme]-L-cysteine + N(6)-ubiquitinyl-[acceptor protein]-L-lysine.</text>
        <dbReference type="EC" id="2.3.2.26"/>
    </reaction>
</comment>
<dbReference type="FunFam" id="3.90.1750.10:FF:000036">
    <property type="entry name" value="E3 ubiquitin-protein ligase HECW2"/>
    <property type="match status" value="1"/>
</dbReference>
<evidence type="ECO:0000313" key="15">
    <source>
        <dbReference type="Ensembl" id="ENSOKIP00005007116.1"/>
    </source>
</evidence>
<dbReference type="AlphaFoldDB" id="A0A8C7F1M6"/>
<dbReference type="InterPro" id="IPR001202">
    <property type="entry name" value="WW_dom"/>
</dbReference>
<dbReference type="Pfam" id="PF16562">
    <property type="entry name" value="HECW_N"/>
    <property type="match status" value="1"/>
</dbReference>
<dbReference type="GO" id="GO:0006511">
    <property type="term" value="P:ubiquitin-dependent protein catabolic process"/>
    <property type="evidence" value="ECO:0007669"/>
    <property type="project" value="TreeGrafter"/>
</dbReference>
<dbReference type="FunFam" id="3.30.2160.10:FF:000005">
    <property type="entry name" value="E3 ubiquitin-protein ligase HECW2 isoform X1"/>
    <property type="match status" value="1"/>
</dbReference>
<keyword evidence="5" id="KW-0963">Cytoplasm</keyword>
<dbReference type="PROSITE" id="PS50004">
    <property type="entry name" value="C2"/>
    <property type="match status" value="1"/>
</dbReference>
<dbReference type="FunFam" id="2.60.40.2840:FF:000001">
    <property type="entry name" value="E3 ubiquitin-protein ligase HECW2 isoform X1"/>
    <property type="match status" value="1"/>
</dbReference>
<dbReference type="Proteomes" id="UP000694557">
    <property type="component" value="Unassembled WGS sequence"/>
</dbReference>
<evidence type="ECO:0000256" key="5">
    <source>
        <dbReference type="ARBA" id="ARBA00022490"/>
    </source>
</evidence>
<evidence type="ECO:0000256" key="10">
    <source>
        <dbReference type="PROSITE-ProRule" id="PRU00104"/>
    </source>
</evidence>
<feature type="domain" description="WW" evidence="13">
    <location>
        <begin position="572"/>
        <end position="605"/>
    </location>
</feature>
<evidence type="ECO:0000256" key="9">
    <source>
        <dbReference type="ARBA" id="ARBA00022786"/>
    </source>
</evidence>
<evidence type="ECO:0000256" key="7">
    <source>
        <dbReference type="ARBA" id="ARBA00022679"/>
    </source>
</evidence>
<dbReference type="InterPro" id="IPR032348">
    <property type="entry name" value="HECW_N"/>
</dbReference>
<dbReference type="Ensembl" id="ENSOKIT00005007597.1">
    <property type="protein sequence ID" value="ENSOKIP00005007116.1"/>
    <property type="gene ID" value="ENSOKIG00005003105.1"/>
</dbReference>
<dbReference type="CDD" id="cd00078">
    <property type="entry name" value="HECTc"/>
    <property type="match status" value="1"/>
</dbReference>
<evidence type="ECO:0000313" key="16">
    <source>
        <dbReference type="Proteomes" id="UP000694557"/>
    </source>
</evidence>
<dbReference type="Pfam" id="PF00632">
    <property type="entry name" value="HECT"/>
    <property type="match status" value="1"/>
</dbReference>
<gene>
    <name evidence="15" type="primary">HECW2</name>
    <name evidence="15" type="synonym">LOC109904103</name>
</gene>
<dbReference type="SUPFAM" id="SSF51045">
    <property type="entry name" value="WW domain"/>
    <property type="match status" value="2"/>
</dbReference>
<comment type="pathway">
    <text evidence="3">Protein modification; protein ubiquitination.</text>
</comment>
<dbReference type="PROSITE" id="PS50237">
    <property type="entry name" value="HECT"/>
    <property type="match status" value="1"/>
</dbReference>
<dbReference type="InterPro" id="IPR000008">
    <property type="entry name" value="C2_dom"/>
</dbReference>
<evidence type="ECO:0000256" key="1">
    <source>
        <dbReference type="ARBA" id="ARBA00000885"/>
    </source>
</evidence>
<reference evidence="15" key="1">
    <citation type="submission" date="2025-08" db="UniProtKB">
        <authorList>
            <consortium name="Ensembl"/>
        </authorList>
    </citation>
    <scope>IDENTIFICATION</scope>
</reference>
<dbReference type="SMART" id="SM00239">
    <property type="entry name" value="C2"/>
    <property type="match status" value="1"/>
</dbReference>
<dbReference type="FunFam" id="3.30.2410.10:FF:000002">
    <property type="entry name" value="E3 ubiquitin-protein ligase HECW2"/>
    <property type="match status" value="1"/>
</dbReference>
<keyword evidence="7" id="KW-0808">Transferase</keyword>
<evidence type="ECO:0000256" key="6">
    <source>
        <dbReference type="ARBA" id="ARBA00022553"/>
    </source>
</evidence>
<keyword evidence="16" id="KW-1185">Reference proteome</keyword>
<reference evidence="15" key="2">
    <citation type="submission" date="2025-09" db="UniProtKB">
        <authorList>
            <consortium name="Ensembl"/>
        </authorList>
    </citation>
    <scope>IDENTIFICATION</scope>
</reference>
<dbReference type="GO" id="GO:0048814">
    <property type="term" value="P:regulation of dendrite morphogenesis"/>
    <property type="evidence" value="ECO:0007669"/>
    <property type="project" value="TreeGrafter"/>
</dbReference>
<evidence type="ECO:0000259" key="12">
    <source>
        <dbReference type="PROSITE" id="PS50004"/>
    </source>
</evidence>
<name>A0A8C7F1M6_ONCKI</name>
<dbReference type="GO" id="GO:0016567">
    <property type="term" value="P:protein ubiquitination"/>
    <property type="evidence" value="ECO:0007669"/>
    <property type="project" value="UniProtKB-UniPathway"/>
</dbReference>
<dbReference type="EC" id="2.3.2.26" evidence="4"/>
<evidence type="ECO:0000256" key="4">
    <source>
        <dbReference type="ARBA" id="ARBA00012485"/>
    </source>
</evidence>
<feature type="domain" description="WW" evidence="13">
    <location>
        <begin position="391"/>
        <end position="424"/>
    </location>
</feature>